<feature type="domain" description="N-acetyltransferase" evidence="1">
    <location>
        <begin position="142"/>
        <end position="283"/>
    </location>
</feature>
<proteinExistence type="predicted"/>
<keyword evidence="2" id="KW-0808">Transferase</keyword>
<dbReference type="Gene3D" id="3.40.630.30">
    <property type="match status" value="1"/>
</dbReference>
<dbReference type="Proteomes" id="UP000483035">
    <property type="component" value="Unassembled WGS sequence"/>
</dbReference>
<reference evidence="2 3" key="1">
    <citation type="submission" date="2019-12" db="EMBL/GenBank/DDBJ databases">
        <title>Rhizobium genotypes associated with high levels of biological nitrogen fixation by grain legumes in a temperate-maritime cropping system.</title>
        <authorList>
            <person name="Maluk M."/>
            <person name="Francesc Ferrando Molina F."/>
            <person name="Lopez Del Egido L."/>
            <person name="Lafos M."/>
            <person name="Langarica-Fuentes A."/>
            <person name="Gebre Yohannes G."/>
            <person name="Young M.W."/>
            <person name="Martin P."/>
            <person name="Gantlett R."/>
            <person name="Kenicer G."/>
            <person name="Hawes C."/>
            <person name="Begg G.S."/>
            <person name="Quilliam R.S."/>
            <person name="Squire G.R."/>
            <person name="Poole P.S."/>
            <person name="Young P.W."/>
            <person name="Iannetta P.M."/>
            <person name="James E.K."/>
        </authorList>
    </citation>
    <scope>NUCLEOTIDE SEQUENCE [LARGE SCALE GENOMIC DNA]</scope>
    <source>
        <strain evidence="2 3">JHI1118</strain>
    </source>
</reference>
<evidence type="ECO:0000313" key="2">
    <source>
        <dbReference type="EMBL" id="NEI70038.1"/>
    </source>
</evidence>
<gene>
    <name evidence="2" type="ORF">GR212_10690</name>
</gene>
<comment type="caution">
    <text evidence="2">The sequence shown here is derived from an EMBL/GenBank/DDBJ whole genome shotgun (WGS) entry which is preliminary data.</text>
</comment>
<evidence type="ECO:0000313" key="3">
    <source>
        <dbReference type="Proteomes" id="UP000483035"/>
    </source>
</evidence>
<dbReference type="InterPro" id="IPR052729">
    <property type="entry name" value="Acyl/Acetyltrans_Enzymes"/>
</dbReference>
<evidence type="ECO:0000259" key="1">
    <source>
        <dbReference type="PROSITE" id="PS51186"/>
    </source>
</evidence>
<dbReference type="InterPro" id="IPR000182">
    <property type="entry name" value="GNAT_dom"/>
</dbReference>
<dbReference type="Pfam" id="PF00583">
    <property type="entry name" value="Acetyltransf_1"/>
    <property type="match status" value="1"/>
</dbReference>
<dbReference type="PANTHER" id="PTHR47237">
    <property type="entry name" value="SLL0310 PROTEIN"/>
    <property type="match status" value="1"/>
</dbReference>
<name>A0A6L9U6B8_9HYPH</name>
<dbReference type="InterPro" id="IPR016181">
    <property type="entry name" value="Acyl_CoA_acyltransferase"/>
</dbReference>
<dbReference type="AlphaFoldDB" id="A0A6L9U6B8"/>
<dbReference type="SUPFAM" id="SSF55729">
    <property type="entry name" value="Acyl-CoA N-acyltransferases (Nat)"/>
    <property type="match status" value="1"/>
</dbReference>
<accession>A0A6L9U6B8</accession>
<protein>
    <submittedName>
        <fullName evidence="2">GNAT family N-acetyltransferase</fullName>
    </submittedName>
</protein>
<dbReference type="Pfam" id="PF18014">
    <property type="entry name" value="Acetyltransf_18"/>
    <property type="match status" value="1"/>
</dbReference>
<dbReference type="EMBL" id="WUEY01000004">
    <property type="protein sequence ID" value="NEI70038.1"/>
    <property type="molecule type" value="Genomic_DNA"/>
</dbReference>
<organism evidence="2 3">
    <name type="scientific">Rhizobium lusitanum</name>
    <dbReference type="NCBI Taxonomy" id="293958"/>
    <lineage>
        <taxon>Bacteria</taxon>
        <taxon>Pseudomonadati</taxon>
        <taxon>Pseudomonadota</taxon>
        <taxon>Alphaproteobacteria</taxon>
        <taxon>Hyphomicrobiales</taxon>
        <taxon>Rhizobiaceae</taxon>
        <taxon>Rhizobium/Agrobacterium group</taxon>
        <taxon>Rhizobium</taxon>
    </lineage>
</organism>
<dbReference type="GO" id="GO:0016747">
    <property type="term" value="F:acyltransferase activity, transferring groups other than amino-acyl groups"/>
    <property type="evidence" value="ECO:0007669"/>
    <property type="project" value="InterPro"/>
</dbReference>
<feature type="domain" description="N-acetyltransferase" evidence="1">
    <location>
        <begin position="5"/>
        <end position="137"/>
    </location>
</feature>
<dbReference type="PROSITE" id="PS51186">
    <property type="entry name" value="GNAT"/>
    <property type="match status" value="2"/>
</dbReference>
<sequence length="285" mass="31387">MKSIFAVRKMRAGELELALEWARQEGWNPGVDDAPAFWEADPSGFLVGAIGEVPVGCISVVRYGETFAFLGLYMLHPEFRGRGYGKQLWNKGMALAGNRTVGLDGVVAQQENYRRHGFEAAYRTVRYGGVPKALDVDEQQARQVVAVTDGKLDGLLHYDAEIFPGLRFSFIKAWCGAPHRRKSFIVGGGSRVRGFGTIRRCFEGYKIGPLFANKPEIARALLSRLLAEAKGAPVYLDVPVDNAQAVRLAEDCGLSPVFETTRMYRGKAPETPLDRVFGVTTLELG</sequence>
<dbReference type="InterPro" id="IPR041496">
    <property type="entry name" value="YitH/HolE_GNAT"/>
</dbReference>
<dbReference type="CDD" id="cd04301">
    <property type="entry name" value="NAT_SF"/>
    <property type="match status" value="1"/>
</dbReference>
<dbReference type="Gene3D" id="3.40.630.90">
    <property type="match status" value="1"/>
</dbReference>
<dbReference type="PANTHER" id="PTHR47237:SF1">
    <property type="entry name" value="SLL0310 PROTEIN"/>
    <property type="match status" value="1"/>
</dbReference>
<dbReference type="RefSeq" id="WP_163986463.1">
    <property type="nucleotide sequence ID" value="NZ_WUEY01000004.1"/>
</dbReference>